<dbReference type="CDD" id="cd01714">
    <property type="entry name" value="ETF_beta"/>
    <property type="match status" value="1"/>
</dbReference>
<dbReference type="GO" id="GO:0009055">
    <property type="term" value="F:electron transfer activity"/>
    <property type="evidence" value="ECO:0007669"/>
    <property type="project" value="InterPro"/>
</dbReference>
<dbReference type="InterPro" id="IPR033948">
    <property type="entry name" value="ETF_beta_N"/>
</dbReference>
<protein>
    <submittedName>
        <fullName evidence="2">Electron transfer flavoprotein subunit beta/FixA family protein</fullName>
    </submittedName>
</protein>
<dbReference type="PANTHER" id="PTHR21294:SF17">
    <property type="entry name" value="PROTEIN FIXA"/>
    <property type="match status" value="1"/>
</dbReference>
<dbReference type="Gene3D" id="3.40.50.620">
    <property type="entry name" value="HUPs"/>
    <property type="match status" value="1"/>
</dbReference>
<accession>A0A8J6MYD6</accession>
<comment type="caution">
    <text evidence="2">The sequence shown here is derived from an EMBL/GenBank/DDBJ whole genome shotgun (WGS) entry which is preliminary data.</text>
</comment>
<dbReference type="InterPro" id="IPR014729">
    <property type="entry name" value="Rossmann-like_a/b/a_fold"/>
</dbReference>
<sequence length="264" mass="29387">MKIIVTVKQVPDTQEVKIDPKTGTLIREGVPSIINPEDKNAIEEALRIKESNDDVEVTVLSMGPPQAESALREALAMGADRAVLVSDRAFAGADTLATSYMLSKAIKKIKEYDLILRGRQAIDGDTGQVGPQLAEVLDLPQATYAEQIDIQGNRVTVKSNFDSVTRVIEMKTPALITVTKQINKPRFKTMNGVLRAFRDKEVVTWTKEDLKLNPMRIGINGSPTWVRKTFIPSHNREGLVIEKQSGEIAEDILNFILEKTLFRF</sequence>
<evidence type="ECO:0000313" key="2">
    <source>
        <dbReference type="EMBL" id="MBC8177422.1"/>
    </source>
</evidence>
<dbReference type="AlphaFoldDB" id="A0A8J6MYD6"/>
<dbReference type="InterPro" id="IPR014730">
    <property type="entry name" value="ETF_a/b_N"/>
</dbReference>
<gene>
    <name evidence="2" type="ORF">H8E19_08460</name>
</gene>
<dbReference type="SUPFAM" id="SSF52402">
    <property type="entry name" value="Adenine nucleotide alpha hydrolases-like"/>
    <property type="match status" value="1"/>
</dbReference>
<feature type="domain" description="Electron transfer flavoprotein alpha/beta-subunit N-terminal" evidence="1">
    <location>
        <begin position="22"/>
        <end position="214"/>
    </location>
</feature>
<evidence type="ECO:0000259" key="1">
    <source>
        <dbReference type="SMART" id="SM00893"/>
    </source>
</evidence>
<dbReference type="SMART" id="SM00893">
    <property type="entry name" value="ETF"/>
    <property type="match status" value="1"/>
</dbReference>
<dbReference type="PIRSF" id="PIRSF000090">
    <property type="entry name" value="Beta-ETF"/>
    <property type="match status" value="1"/>
</dbReference>
<proteinExistence type="predicted"/>
<dbReference type="Pfam" id="PF01012">
    <property type="entry name" value="ETF"/>
    <property type="match status" value="1"/>
</dbReference>
<dbReference type="Proteomes" id="UP000650524">
    <property type="component" value="Unassembled WGS sequence"/>
</dbReference>
<reference evidence="2 3" key="1">
    <citation type="submission" date="2020-08" db="EMBL/GenBank/DDBJ databases">
        <title>Bridging the membrane lipid divide: bacteria of the FCB group superphylum have the potential to synthesize archaeal ether lipids.</title>
        <authorList>
            <person name="Villanueva L."/>
            <person name="Von Meijenfeldt F.A.B."/>
            <person name="Westbye A.B."/>
            <person name="Yadav S."/>
            <person name="Hopmans E.C."/>
            <person name="Dutilh B.E."/>
            <person name="Sinninghe Damste J.S."/>
        </authorList>
    </citation>
    <scope>NUCLEOTIDE SEQUENCE [LARGE SCALE GENOMIC DNA]</scope>
    <source>
        <strain evidence="2">NIOZ-UU27</strain>
    </source>
</reference>
<evidence type="ECO:0000313" key="3">
    <source>
        <dbReference type="Proteomes" id="UP000650524"/>
    </source>
</evidence>
<organism evidence="2 3">
    <name type="scientific">Candidatus Desulfacyla euxinica</name>
    <dbReference type="NCBI Taxonomy" id="2841693"/>
    <lineage>
        <taxon>Bacteria</taxon>
        <taxon>Deltaproteobacteria</taxon>
        <taxon>Candidatus Desulfacyla</taxon>
    </lineage>
</organism>
<dbReference type="InterPro" id="IPR012255">
    <property type="entry name" value="ETF_b"/>
</dbReference>
<dbReference type="PANTHER" id="PTHR21294">
    <property type="entry name" value="ELECTRON TRANSFER FLAVOPROTEIN BETA-SUBUNIT"/>
    <property type="match status" value="1"/>
</dbReference>
<name>A0A8J6MYD6_9DELT</name>
<dbReference type="EMBL" id="JACNJD010000208">
    <property type="protein sequence ID" value="MBC8177422.1"/>
    <property type="molecule type" value="Genomic_DNA"/>
</dbReference>